<dbReference type="SUPFAM" id="SSF53448">
    <property type="entry name" value="Nucleotide-diphospho-sugar transferases"/>
    <property type="match status" value="1"/>
</dbReference>
<evidence type="ECO:0000313" key="1">
    <source>
        <dbReference type="EMBL" id="EKC69854.1"/>
    </source>
</evidence>
<dbReference type="Gene3D" id="3.90.550.10">
    <property type="entry name" value="Spore Coat Polysaccharide Biosynthesis Protein SpsA, Chain A"/>
    <property type="match status" value="1"/>
</dbReference>
<proteinExistence type="predicted"/>
<feature type="non-terminal residue" evidence="1">
    <location>
        <position position="223"/>
    </location>
</feature>
<reference evidence="1" key="1">
    <citation type="journal article" date="2013" name="Environ. Microbiol.">
        <title>Microbiota from the distal guts of lean and obese adolescents exhibit partial functional redundancy besides clear differences in community structure.</title>
        <authorList>
            <person name="Ferrer M."/>
            <person name="Ruiz A."/>
            <person name="Lanza F."/>
            <person name="Haange S.B."/>
            <person name="Oberbach A."/>
            <person name="Till H."/>
            <person name="Bargiela R."/>
            <person name="Campoy C."/>
            <person name="Segura M.T."/>
            <person name="Richter M."/>
            <person name="von Bergen M."/>
            <person name="Seifert J."/>
            <person name="Suarez A."/>
        </authorList>
    </citation>
    <scope>NUCLEOTIDE SEQUENCE</scope>
</reference>
<accession>K1TQG9</accession>
<dbReference type="EMBL" id="AJWZ01002838">
    <property type="protein sequence ID" value="EKC69854.1"/>
    <property type="molecule type" value="Genomic_DNA"/>
</dbReference>
<gene>
    <name evidence="1" type="ORF">OBE_04200</name>
</gene>
<dbReference type="AlphaFoldDB" id="K1TQG9"/>
<sequence>MAYAKKCHADFRFIDDYIDKDKKRDIYSQKLLIPDYLREYEQVLFLDLDIIISPDCPDIFALMPENIGLMAEVNPRSSARFRKIYADNERILNETVEDYFTSRGFAAADGLVGNINGGVLLFRPRLVADLFRDYYMSMKSQGENTAFEEAPMAYYTQTKGLFLELDYRFNCMPYFEIGNPYADRLYALHQNRLYGKAEHVLSRLTGEKHMLLLGAHYKLIRRL</sequence>
<comment type="caution">
    <text evidence="1">The sequence shown here is derived from an EMBL/GenBank/DDBJ whole genome shotgun (WGS) entry which is preliminary data.</text>
</comment>
<dbReference type="InterPro" id="IPR029044">
    <property type="entry name" value="Nucleotide-diphossugar_trans"/>
</dbReference>
<organism evidence="1">
    <name type="scientific">human gut metagenome</name>
    <dbReference type="NCBI Taxonomy" id="408170"/>
    <lineage>
        <taxon>unclassified sequences</taxon>
        <taxon>metagenomes</taxon>
        <taxon>organismal metagenomes</taxon>
    </lineage>
</organism>
<protein>
    <submittedName>
        <fullName evidence="1">Uncharacterized protein</fullName>
    </submittedName>
</protein>
<name>K1TQG9_9ZZZZ</name>